<dbReference type="GO" id="GO:0000978">
    <property type="term" value="F:RNA polymerase II cis-regulatory region sequence-specific DNA binding"/>
    <property type="evidence" value="ECO:0007669"/>
    <property type="project" value="TreeGrafter"/>
</dbReference>
<dbReference type="FunFam" id="3.30.160.60:FF:000100">
    <property type="entry name" value="Zinc finger 45-like"/>
    <property type="match status" value="1"/>
</dbReference>
<feature type="region of interest" description="Disordered" evidence="6">
    <location>
        <begin position="232"/>
        <end position="318"/>
    </location>
</feature>
<feature type="compositionally biased region" description="Low complexity" evidence="6">
    <location>
        <begin position="254"/>
        <end position="303"/>
    </location>
</feature>
<evidence type="ECO:0000256" key="1">
    <source>
        <dbReference type="ARBA" id="ARBA00022723"/>
    </source>
</evidence>
<evidence type="ECO:0000256" key="5">
    <source>
        <dbReference type="PROSITE-ProRule" id="PRU00042"/>
    </source>
</evidence>
<dbReference type="Gene3D" id="3.30.160.60">
    <property type="entry name" value="Classic Zinc Finger"/>
    <property type="match status" value="2"/>
</dbReference>
<keyword evidence="4" id="KW-0862">Zinc</keyword>
<organism evidence="8">
    <name type="scientific">Blastobotrys adeninivorans</name>
    <name type="common">Yeast</name>
    <name type="synonym">Arxula adeninivorans</name>
    <dbReference type="NCBI Taxonomy" id="409370"/>
    <lineage>
        <taxon>Eukaryota</taxon>
        <taxon>Fungi</taxon>
        <taxon>Dikarya</taxon>
        <taxon>Ascomycota</taxon>
        <taxon>Saccharomycotina</taxon>
        <taxon>Dipodascomycetes</taxon>
        <taxon>Dipodascales</taxon>
        <taxon>Trichomonascaceae</taxon>
        <taxon>Blastobotrys</taxon>
    </lineage>
</organism>
<evidence type="ECO:0000256" key="6">
    <source>
        <dbReference type="SAM" id="MobiDB-lite"/>
    </source>
</evidence>
<keyword evidence="2" id="KW-0677">Repeat</keyword>
<dbReference type="PROSITE" id="PS00028">
    <property type="entry name" value="ZINC_FINGER_C2H2_1"/>
    <property type="match status" value="1"/>
</dbReference>
<dbReference type="GO" id="GO:0005667">
    <property type="term" value="C:transcription regulator complex"/>
    <property type="evidence" value="ECO:0007669"/>
    <property type="project" value="TreeGrafter"/>
</dbReference>
<feature type="domain" description="C2H2-type" evidence="7">
    <location>
        <begin position="209"/>
        <end position="238"/>
    </location>
</feature>
<dbReference type="EMBL" id="HG937692">
    <property type="protein sequence ID" value="CDP36580.1"/>
    <property type="molecule type" value="Genomic_DNA"/>
</dbReference>
<dbReference type="SMART" id="SM00355">
    <property type="entry name" value="ZnF_C2H2"/>
    <property type="match status" value="2"/>
</dbReference>
<dbReference type="PANTHER" id="PTHR14003">
    <property type="entry name" value="TRANSCRIPTIONAL REPRESSOR PROTEIN YY"/>
    <property type="match status" value="1"/>
</dbReference>
<dbReference type="FunFam" id="3.30.160.60:FF:000072">
    <property type="entry name" value="zinc finger protein 143 isoform X1"/>
    <property type="match status" value="1"/>
</dbReference>
<keyword evidence="1" id="KW-0479">Metal-binding</keyword>
<reference evidence="8" key="2">
    <citation type="submission" date="2014-06" db="EMBL/GenBank/DDBJ databases">
        <title>The complete genome of Blastobotrys (Arxula) adeninivorans LS3 - a yeast of biotechnological interest.</title>
        <authorList>
            <person name="Kunze G."/>
            <person name="Gaillardin C."/>
            <person name="Czernicka M."/>
            <person name="Durrens P."/>
            <person name="Martin T."/>
            <person name="Boer E."/>
            <person name="Gabaldon T."/>
            <person name="Cruz J."/>
            <person name="Talla E."/>
            <person name="Marck C."/>
            <person name="Goffeau A."/>
            <person name="Barbe V."/>
            <person name="Baret P."/>
            <person name="Baronian K."/>
            <person name="Beier S."/>
            <person name="Bleykasten C."/>
            <person name="Bode R."/>
            <person name="Casaregola S."/>
            <person name="Despons L."/>
            <person name="Fairhead C."/>
            <person name="Giersberg M."/>
            <person name="Gierski P."/>
            <person name="Hahnel U."/>
            <person name="Hartmann A."/>
            <person name="Jankowska D."/>
            <person name="Jubin C."/>
            <person name="Jung P."/>
            <person name="Lafontaine I."/>
            <person name="Leh-Louis V."/>
            <person name="Lemaire M."/>
            <person name="Marcet-Houben M."/>
            <person name="Mascher M."/>
            <person name="Morel G."/>
            <person name="Richard G.-F."/>
            <person name="Riechen J."/>
            <person name="Sacerdot C."/>
            <person name="Sarkar A."/>
            <person name="Savel G."/>
            <person name="Schacherer J."/>
            <person name="Sherman D."/>
            <person name="Straub M.-L."/>
            <person name="Stein N."/>
            <person name="Thierry A."/>
            <person name="Trautwein-Schult A."/>
            <person name="Westhof E."/>
            <person name="Worch S."/>
            <person name="Dujon B."/>
            <person name="Souciet J.-L."/>
            <person name="Wincker P."/>
            <person name="Scholz U."/>
            <person name="Neuveglise N."/>
        </authorList>
    </citation>
    <scope>NUCLEOTIDE SEQUENCE</scope>
    <source>
        <strain evidence="8">LS3</strain>
    </source>
</reference>
<evidence type="ECO:0000313" key="8">
    <source>
        <dbReference type="EMBL" id="CDP36580.1"/>
    </source>
</evidence>
<evidence type="ECO:0000256" key="2">
    <source>
        <dbReference type="ARBA" id="ARBA00022737"/>
    </source>
</evidence>
<feature type="compositionally biased region" description="Low complexity" evidence="6">
    <location>
        <begin position="161"/>
        <end position="173"/>
    </location>
</feature>
<feature type="region of interest" description="Disordered" evidence="6">
    <location>
        <begin position="154"/>
        <end position="173"/>
    </location>
</feature>
<evidence type="ECO:0000256" key="3">
    <source>
        <dbReference type="ARBA" id="ARBA00022771"/>
    </source>
</evidence>
<sequence length="330" mass="34907">MSTSITIKAMGFDLITTSGKRISILNHDNDDNSSSGAYSTSPSPGTSPGPASATSINPSPTLEPKIMSTSATERRHDLPSISSLPVGPQQHGQPRAYQHQQYHQQPNSMSNISSIRPNPSMTHYSNPTPSMTPYANSSSLYLPPINRLGLRASPTPPMSPPTSASPAPVQTSAGVTKAQKKYTCHCNRSFTTSGHLARHMRIHTGEKNYVCPQEGCGARFSRQDNCMQHYRTHLGGRNAGSGNKRRRKSPSRDGNGPSASGPTTGPSASPSPSGSNSAGVSGSESNRGSNVSSSQSARTASSTPPESPRHHEDNNPLKVFARVAVLQAVN</sequence>
<dbReference type="GO" id="GO:0000785">
    <property type="term" value="C:chromatin"/>
    <property type="evidence" value="ECO:0007669"/>
    <property type="project" value="TreeGrafter"/>
</dbReference>
<dbReference type="GO" id="GO:0008270">
    <property type="term" value="F:zinc ion binding"/>
    <property type="evidence" value="ECO:0007669"/>
    <property type="project" value="UniProtKB-KW"/>
</dbReference>
<reference evidence="8" key="1">
    <citation type="submission" date="2014-02" db="EMBL/GenBank/DDBJ databases">
        <authorList>
            <person name="Genoscope - CEA"/>
        </authorList>
    </citation>
    <scope>NUCLEOTIDE SEQUENCE</scope>
    <source>
        <strain evidence="8">LS3</strain>
    </source>
</reference>
<dbReference type="InterPro" id="IPR013087">
    <property type="entry name" value="Znf_C2H2_type"/>
</dbReference>
<evidence type="ECO:0000256" key="4">
    <source>
        <dbReference type="ARBA" id="ARBA00022833"/>
    </source>
</evidence>
<dbReference type="GO" id="GO:0000981">
    <property type="term" value="F:DNA-binding transcription factor activity, RNA polymerase II-specific"/>
    <property type="evidence" value="ECO:0007669"/>
    <property type="project" value="UniProtKB-ARBA"/>
</dbReference>
<dbReference type="SUPFAM" id="SSF57667">
    <property type="entry name" value="beta-beta-alpha zinc fingers"/>
    <property type="match status" value="1"/>
</dbReference>
<feature type="compositionally biased region" description="Polar residues" evidence="6">
    <location>
        <begin position="98"/>
        <end position="109"/>
    </location>
</feature>
<dbReference type="Pfam" id="PF00096">
    <property type="entry name" value="zf-C2H2"/>
    <property type="match status" value="2"/>
</dbReference>
<feature type="region of interest" description="Disordered" evidence="6">
    <location>
        <begin position="24"/>
        <end position="109"/>
    </location>
</feature>
<proteinExistence type="predicted"/>
<name>A0A060T637_BLAAD</name>
<dbReference type="PANTHER" id="PTHR14003:SF19">
    <property type="entry name" value="YY2 TRANSCRIPTION FACTOR"/>
    <property type="match status" value="1"/>
</dbReference>
<keyword evidence="3 5" id="KW-0863">Zinc-finger</keyword>
<dbReference type="AlphaFoldDB" id="A0A060T637"/>
<dbReference type="PROSITE" id="PS50157">
    <property type="entry name" value="ZINC_FINGER_C2H2_2"/>
    <property type="match status" value="2"/>
</dbReference>
<feature type="compositionally biased region" description="Low complexity" evidence="6">
    <location>
        <begin position="33"/>
        <end position="55"/>
    </location>
</feature>
<gene>
    <name evidence="8" type="ORF">GNLVRS02_ARAD1B16302g</name>
</gene>
<protein>
    <submittedName>
        <fullName evidence="8">ARAD1B16302p</fullName>
    </submittedName>
</protein>
<feature type="domain" description="C2H2-type" evidence="7">
    <location>
        <begin position="182"/>
        <end position="208"/>
    </location>
</feature>
<evidence type="ECO:0000259" key="7">
    <source>
        <dbReference type="PROSITE" id="PS50157"/>
    </source>
</evidence>
<accession>A0A060T637</accession>
<dbReference type="InterPro" id="IPR036236">
    <property type="entry name" value="Znf_C2H2_sf"/>
</dbReference>